<dbReference type="AlphaFoldDB" id="A0A1R3JJX2"/>
<evidence type="ECO:0000256" key="1">
    <source>
        <dbReference type="SAM" id="MobiDB-lite"/>
    </source>
</evidence>
<feature type="compositionally biased region" description="Gly residues" evidence="1">
    <location>
        <begin position="1"/>
        <end position="18"/>
    </location>
</feature>
<dbReference type="EMBL" id="AWWV01007710">
    <property type="protein sequence ID" value="OMO95151.1"/>
    <property type="molecule type" value="Genomic_DNA"/>
</dbReference>
<feature type="region of interest" description="Disordered" evidence="1">
    <location>
        <begin position="34"/>
        <end position="77"/>
    </location>
</feature>
<evidence type="ECO:0000313" key="3">
    <source>
        <dbReference type="Proteomes" id="UP000188268"/>
    </source>
</evidence>
<feature type="compositionally biased region" description="Basic residues" evidence="1">
    <location>
        <begin position="67"/>
        <end position="77"/>
    </location>
</feature>
<reference evidence="2 3" key="1">
    <citation type="submission" date="2013-09" db="EMBL/GenBank/DDBJ databases">
        <title>Corchorus capsularis genome sequencing.</title>
        <authorList>
            <person name="Alam M."/>
            <person name="Haque M.S."/>
            <person name="Islam M.S."/>
            <person name="Emdad E.M."/>
            <person name="Islam M.M."/>
            <person name="Ahmed B."/>
            <person name="Halim A."/>
            <person name="Hossen Q.M.M."/>
            <person name="Hossain M.Z."/>
            <person name="Ahmed R."/>
            <person name="Khan M.M."/>
            <person name="Islam R."/>
            <person name="Rashid M.M."/>
            <person name="Khan S.A."/>
            <person name="Rahman M.S."/>
            <person name="Alam M."/>
        </authorList>
    </citation>
    <scope>NUCLEOTIDE SEQUENCE [LARGE SCALE GENOMIC DNA]</scope>
    <source>
        <strain evidence="3">cv. CVL-1</strain>
        <tissue evidence="2">Whole seedling</tissue>
    </source>
</reference>
<evidence type="ECO:0000313" key="2">
    <source>
        <dbReference type="EMBL" id="OMO95151.1"/>
    </source>
</evidence>
<accession>A0A1R3JJX2</accession>
<gene>
    <name evidence="2" type="ORF">CCACVL1_05534</name>
</gene>
<dbReference type="Proteomes" id="UP000188268">
    <property type="component" value="Unassembled WGS sequence"/>
</dbReference>
<protein>
    <submittedName>
        <fullName evidence="2">Uncharacterized protein</fullName>
    </submittedName>
</protein>
<keyword evidence="3" id="KW-1185">Reference proteome</keyword>
<feature type="region of interest" description="Disordered" evidence="1">
    <location>
        <begin position="1"/>
        <end position="20"/>
    </location>
</feature>
<proteinExistence type="predicted"/>
<name>A0A1R3JJX2_COCAP</name>
<comment type="caution">
    <text evidence="2">The sequence shown here is derived from an EMBL/GenBank/DDBJ whole genome shotgun (WGS) entry which is preliminary data.</text>
</comment>
<feature type="compositionally biased region" description="Basic and acidic residues" evidence="1">
    <location>
        <begin position="41"/>
        <end position="66"/>
    </location>
</feature>
<dbReference type="Gramene" id="OMO95151">
    <property type="protein sequence ID" value="OMO95151"/>
    <property type="gene ID" value="CCACVL1_05534"/>
</dbReference>
<organism evidence="2 3">
    <name type="scientific">Corchorus capsularis</name>
    <name type="common">Jute</name>
    <dbReference type="NCBI Taxonomy" id="210143"/>
    <lineage>
        <taxon>Eukaryota</taxon>
        <taxon>Viridiplantae</taxon>
        <taxon>Streptophyta</taxon>
        <taxon>Embryophyta</taxon>
        <taxon>Tracheophyta</taxon>
        <taxon>Spermatophyta</taxon>
        <taxon>Magnoliopsida</taxon>
        <taxon>eudicotyledons</taxon>
        <taxon>Gunneridae</taxon>
        <taxon>Pentapetalae</taxon>
        <taxon>rosids</taxon>
        <taxon>malvids</taxon>
        <taxon>Malvales</taxon>
        <taxon>Malvaceae</taxon>
        <taxon>Grewioideae</taxon>
        <taxon>Apeibeae</taxon>
        <taxon>Corchorus</taxon>
    </lineage>
</organism>
<sequence>MAVGTGAIGGGGGVGGRGPWKNRVAKVELGLGFGGAKKRKNGSEKRERVREERGEMDKRLGFGGERRSKRKRLGKML</sequence>